<dbReference type="eggNOG" id="ENOG5030FJU">
    <property type="taxonomic scope" value="Bacteria"/>
</dbReference>
<evidence type="ECO:0000313" key="2">
    <source>
        <dbReference type="Proteomes" id="UP000012589"/>
    </source>
</evidence>
<dbReference type="OrthoDB" id="1651085at2"/>
<dbReference type="Proteomes" id="UP000012589">
    <property type="component" value="Unassembled WGS sequence"/>
</dbReference>
<keyword evidence="2" id="KW-1185">Reference proteome</keyword>
<reference evidence="1 2" key="1">
    <citation type="journal article" date="2014" name="Genome Announc.">
        <title>Draft genome sequences of the altered schaedler flora, a defined bacterial community from gnotobiotic mice.</title>
        <authorList>
            <person name="Wannemuehler M.J."/>
            <person name="Overstreet A.M."/>
            <person name="Ward D.V."/>
            <person name="Phillips G.J."/>
        </authorList>
    </citation>
    <scope>NUCLEOTIDE SEQUENCE [LARGE SCALE GENOMIC DNA]</scope>
    <source>
        <strain evidence="1 2">ASF492</strain>
    </source>
</reference>
<dbReference type="Pfam" id="PF19537">
    <property type="entry name" value="DUF6061"/>
    <property type="match status" value="1"/>
</dbReference>
<dbReference type="PATRIC" id="fig|1235802.3.peg.1227"/>
<dbReference type="EMBL" id="AQFT01000038">
    <property type="protein sequence ID" value="EMZ33868.1"/>
    <property type="molecule type" value="Genomic_DNA"/>
</dbReference>
<sequence>MEWADKKGRIDMMDNGNWSEQYSMENIMGCEYNMDNGYVEVYYSDGNILQLKCEEIEANLRTTEQSLAKMHKLLDSKPIEYVAMALSGELQAYCDIEADMVKGMFGTIVQGYLKQGYSKTMAEALAREFFRYES</sequence>
<dbReference type="AlphaFoldDB" id="N2B5R4"/>
<dbReference type="InterPro" id="IPR045705">
    <property type="entry name" value="DUF6061"/>
</dbReference>
<dbReference type="STRING" id="1235802.C823_01149"/>
<organism evidence="1 2">
    <name type="scientific">Eubacterium plexicaudatum ASF492</name>
    <dbReference type="NCBI Taxonomy" id="1235802"/>
    <lineage>
        <taxon>Bacteria</taxon>
        <taxon>Bacillati</taxon>
        <taxon>Bacillota</taxon>
        <taxon>Clostridia</taxon>
        <taxon>Eubacteriales</taxon>
        <taxon>Eubacteriaceae</taxon>
        <taxon>Eubacterium</taxon>
    </lineage>
</organism>
<gene>
    <name evidence="1" type="ORF">C823_01149</name>
</gene>
<evidence type="ECO:0000313" key="1">
    <source>
        <dbReference type="EMBL" id="EMZ33868.1"/>
    </source>
</evidence>
<proteinExistence type="predicted"/>
<name>N2B5R4_9FIRM</name>
<comment type="caution">
    <text evidence="1">The sequence shown here is derived from an EMBL/GenBank/DDBJ whole genome shotgun (WGS) entry which is preliminary data.</text>
</comment>
<dbReference type="HOGENOM" id="CLU_2142459_0_0_9"/>
<accession>N2B5R4</accession>
<protein>
    <submittedName>
        <fullName evidence="1">Uncharacterized protein</fullName>
    </submittedName>
</protein>